<feature type="domain" description="USP" evidence="9">
    <location>
        <begin position="113"/>
        <end position="413"/>
    </location>
</feature>
<proteinExistence type="predicted"/>
<dbReference type="PROSITE" id="PS00973">
    <property type="entry name" value="USP_2"/>
    <property type="match status" value="1"/>
</dbReference>
<dbReference type="GO" id="GO:0005829">
    <property type="term" value="C:cytosol"/>
    <property type="evidence" value="ECO:0007669"/>
    <property type="project" value="TreeGrafter"/>
</dbReference>
<dbReference type="GeneID" id="103025794"/>
<dbReference type="SUPFAM" id="SSF54001">
    <property type="entry name" value="Cysteine proteinases"/>
    <property type="match status" value="1"/>
</dbReference>
<evidence type="ECO:0000256" key="6">
    <source>
        <dbReference type="ARBA" id="ARBA00022801"/>
    </source>
</evidence>
<feature type="compositionally biased region" description="Polar residues" evidence="8">
    <location>
        <begin position="651"/>
        <end position="663"/>
    </location>
</feature>
<dbReference type="InterPro" id="IPR050164">
    <property type="entry name" value="Peptidase_C19"/>
</dbReference>
<feature type="compositionally biased region" description="Low complexity" evidence="8">
    <location>
        <begin position="699"/>
        <end position="709"/>
    </location>
</feature>
<dbReference type="Pfam" id="PF00443">
    <property type="entry name" value="UCH"/>
    <property type="match status" value="1"/>
</dbReference>
<keyword evidence="4" id="KW-0645">Protease</keyword>
<dbReference type="GO" id="GO:0016579">
    <property type="term" value="P:protein deubiquitination"/>
    <property type="evidence" value="ECO:0007669"/>
    <property type="project" value="InterPro"/>
</dbReference>
<evidence type="ECO:0000259" key="9">
    <source>
        <dbReference type="PROSITE" id="PS50235"/>
    </source>
</evidence>
<feature type="compositionally biased region" description="Low complexity" evidence="8">
    <location>
        <begin position="28"/>
        <end position="38"/>
    </location>
</feature>
<gene>
    <name evidence="10" type="primary">USP42</name>
    <name evidence="10" type="ORF">AMEX_G18564</name>
</gene>
<dbReference type="GO" id="GO:0005634">
    <property type="term" value="C:nucleus"/>
    <property type="evidence" value="ECO:0007669"/>
    <property type="project" value="TreeGrafter"/>
</dbReference>
<feature type="compositionally biased region" description="Polar residues" evidence="8">
    <location>
        <begin position="581"/>
        <end position="595"/>
    </location>
</feature>
<feature type="compositionally biased region" description="Polar residues" evidence="8">
    <location>
        <begin position="420"/>
        <end position="453"/>
    </location>
</feature>
<evidence type="ECO:0000256" key="4">
    <source>
        <dbReference type="ARBA" id="ARBA00022670"/>
    </source>
</evidence>
<evidence type="ECO:0000313" key="10">
    <source>
        <dbReference type="EMBL" id="KAG9267698.1"/>
    </source>
</evidence>
<feature type="compositionally biased region" description="Basic residues" evidence="8">
    <location>
        <begin position="1041"/>
        <end position="1056"/>
    </location>
</feature>
<dbReference type="OrthoDB" id="420187at2759"/>
<evidence type="ECO:0000313" key="11">
    <source>
        <dbReference type="Proteomes" id="UP000752171"/>
    </source>
</evidence>
<feature type="compositionally biased region" description="Basic and acidic residues" evidence="8">
    <location>
        <begin position="896"/>
        <end position="928"/>
    </location>
</feature>
<dbReference type="AlphaFoldDB" id="A0A8T2L6W5"/>
<feature type="compositionally biased region" description="Polar residues" evidence="8">
    <location>
        <begin position="807"/>
        <end position="818"/>
    </location>
</feature>
<dbReference type="InterPro" id="IPR028889">
    <property type="entry name" value="USP"/>
</dbReference>
<dbReference type="GO" id="GO:0006508">
    <property type="term" value="P:proteolysis"/>
    <property type="evidence" value="ECO:0007669"/>
    <property type="project" value="UniProtKB-KW"/>
</dbReference>
<protein>
    <recommendedName>
        <fullName evidence="2">ubiquitinyl hydrolase 1</fullName>
        <ecNumber evidence="2">3.4.19.12</ecNumber>
    </recommendedName>
</protein>
<comment type="caution">
    <text evidence="10">The sequence shown here is derived from an EMBL/GenBank/DDBJ whole genome shotgun (WGS) entry which is preliminary data.</text>
</comment>
<dbReference type="EC" id="3.4.19.12" evidence="2"/>
<evidence type="ECO:0000256" key="8">
    <source>
        <dbReference type="SAM" id="MobiDB-lite"/>
    </source>
</evidence>
<feature type="region of interest" description="Disordered" evidence="8">
    <location>
        <begin position="1001"/>
        <end position="1152"/>
    </location>
</feature>
<evidence type="ECO:0000256" key="7">
    <source>
        <dbReference type="ARBA" id="ARBA00022807"/>
    </source>
</evidence>
<feature type="compositionally biased region" description="Polar residues" evidence="8">
    <location>
        <begin position="1002"/>
        <end position="1018"/>
    </location>
</feature>
<dbReference type="Proteomes" id="UP000752171">
    <property type="component" value="Unassembled WGS sequence"/>
</dbReference>
<dbReference type="InterPro" id="IPR001394">
    <property type="entry name" value="Peptidase_C19_UCH"/>
</dbReference>
<name>A0A8T2L6W5_ASTMX</name>
<feature type="compositionally biased region" description="Low complexity" evidence="8">
    <location>
        <begin position="741"/>
        <end position="752"/>
    </location>
</feature>
<feature type="compositionally biased region" description="Basic and acidic residues" evidence="8">
    <location>
        <begin position="1086"/>
        <end position="1116"/>
    </location>
</feature>
<dbReference type="PROSITE" id="PS50235">
    <property type="entry name" value="USP_3"/>
    <property type="match status" value="1"/>
</dbReference>
<feature type="compositionally biased region" description="Basic and acidic residues" evidence="8">
    <location>
        <begin position="837"/>
        <end position="850"/>
    </location>
</feature>
<dbReference type="FunFam" id="3.90.70.10:FF:000016">
    <property type="entry name" value="Ubiquitin carboxyl-terminal hydrolase 36"/>
    <property type="match status" value="1"/>
</dbReference>
<feature type="compositionally biased region" description="Basic residues" evidence="8">
    <location>
        <begin position="1073"/>
        <end position="1085"/>
    </location>
</feature>
<dbReference type="PANTHER" id="PTHR24006:SF727">
    <property type="entry name" value="UBIQUITIN CARBOXYL-TERMINAL HYDROLASE 42"/>
    <property type="match status" value="1"/>
</dbReference>
<dbReference type="Gene3D" id="3.90.70.10">
    <property type="entry name" value="Cysteine proteinases"/>
    <property type="match status" value="1"/>
</dbReference>
<dbReference type="InterPro" id="IPR018200">
    <property type="entry name" value="USP_CS"/>
</dbReference>
<feature type="region of interest" description="Disordered" evidence="8">
    <location>
        <begin position="804"/>
        <end position="928"/>
    </location>
</feature>
<feature type="compositionally biased region" description="Low complexity" evidence="8">
    <location>
        <begin position="480"/>
        <end position="524"/>
    </location>
</feature>
<dbReference type="GO" id="GO:0042981">
    <property type="term" value="P:regulation of apoptotic process"/>
    <property type="evidence" value="ECO:0007669"/>
    <property type="project" value="TreeGrafter"/>
</dbReference>
<evidence type="ECO:0000256" key="2">
    <source>
        <dbReference type="ARBA" id="ARBA00012759"/>
    </source>
</evidence>
<dbReference type="CTD" id="84132"/>
<accession>A0A8T2L6W5</accession>
<feature type="region of interest" description="Disordered" evidence="8">
    <location>
        <begin position="1"/>
        <end position="38"/>
    </location>
</feature>
<feature type="region of interest" description="Disordered" evidence="8">
    <location>
        <begin position="420"/>
        <end position="456"/>
    </location>
</feature>
<feature type="region of interest" description="Disordered" evidence="8">
    <location>
        <begin position="642"/>
        <end position="715"/>
    </location>
</feature>
<dbReference type="CDD" id="cd02661">
    <property type="entry name" value="Peptidase_C19E"/>
    <property type="match status" value="1"/>
</dbReference>
<dbReference type="EMBL" id="JAICCE010000015">
    <property type="protein sequence ID" value="KAG9267698.1"/>
    <property type="molecule type" value="Genomic_DNA"/>
</dbReference>
<feature type="region of interest" description="Disordered" evidence="8">
    <location>
        <begin position="478"/>
        <end position="599"/>
    </location>
</feature>
<feature type="compositionally biased region" description="Basic and acidic residues" evidence="8">
    <location>
        <begin position="1"/>
        <end position="17"/>
    </location>
</feature>
<keyword evidence="7" id="KW-0788">Thiol protease</keyword>
<feature type="compositionally biased region" description="Basic and acidic residues" evidence="8">
    <location>
        <begin position="857"/>
        <end position="889"/>
    </location>
</feature>
<feature type="compositionally biased region" description="Low complexity" evidence="8">
    <location>
        <begin position="546"/>
        <end position="580"/>
    </location>
</feature>
<evidence type="ECO:0000256" key="1">
    <source>
        <dbReference type="ARBA" id="ARBA00000707"/>
    </source>
</evidence>
<dbReference type="GO" id="GO:0004843">
    <property type="term" value="F:cysteine-type deubiquitinase activity"/>
    <property type="evidence" value="ECO:0007669"/>
    <property type="project" value="UniProtKB-EC"/>
</dbReference>
<keyword evidence="3" id="KW-0597">Phosphoprotein</keyword>
<reference evidence="10 11" key="1">
    <citation type="submission" date="2021-07" db="EMBL/GenBank/DDBJ databases">
        <authorList>
            <person name="Imarazene B."/>
            <person name="Zahm M."/>
            <person name="Klopp C."/>
            <person name="Cabau C."/>
            <person name="Beille S."/>
            <person name="Jouanno E."/>
            <person name="Castinel A."/>
            <person name="Lluch J."/>
            <person name="Gil L."/>
            <person name="Kuchtly C."/>
            <person name="Lopez Roques C."/>
            <person name="Donnadieu C."/>
            <person name="Parrinello H."/>
            <person name="Journot L."/>
            <person name="Du K."/>
            <person name="Schartl M."/>
            <person name="Retaux S."/>
            <person name="Guiguen Y."/>
        </authorList>
    </citation>
    <scope>NUCLEOTIDE SEQUENCE [LARGE SCALE GENOMIC DNA]</scope>
    <source>
        <strain evidence="10">Pach_M1</strain>
        <tissue evidence="10">Testis</tissue>
    </source>
</reference>
<organism evidence="10 11">
    <name type="scientific">Astyanax mexicanus</name>
    <name type="common">Blind cave fish</name>
    <name type="synonym">Astyanax fasciatus mexicanus</name>
    <dbReference type="NCBI Taxonomy" id="7994"/>
    <lineage>
        <taxon>Eukaryota</taxon>
        <taxon>Metazoa</taxon>
        <taxon>Chordata</taxon>
        <taxon>Craniata</taxon>
        <taxon>Vertebrata</taxon>
        <taxon>Euteleostomi</taxon>
        <taxon>Actinopterygii</taxon>
        <taxon>Neopterygii</taxon>
        <taxon>Teleostei</taxon>
        <taxon>Ostariophysi</taxon>
        <taxon>Characiformes</taxon>
        <taxon>Characoidei</taxon>
        <taxon>Acestrorhamphidae</taxon>
        <taxon>Acestrorhamphinae</taxon>
        <taxon>Astyanax</taxon>
    </lineage>
</organism>
<feature type="compositionally biased region" description="Basic and acidic residues" evidence="8">
    <location>
        <begin position="1057"/>
        <end position="1068"/>
    </location>
</feature>
<sequence length="1218" mass="134800">MTIVDKSSEKSDLESVRCKHSSSMTPFSTGDMDGSSSSWSVGSSATELSRAKTACVAPSIGAAVYASDTGHPTERPKEHVVITCGDGIALPQRVLFPAERLCLKWNQVHRIGAGLQNLGNTCFLNSALQCLTYTAPLANYMLSREHSKTCHEPGFCMLCTMQNHITQVFANSGNVIKPIGVLNELKRIAKHFRFGSQEDAHEFLRYTVDAMQKSCLPGNKLDRQTQATTLIHQIFGGYLRSRVKCLNCKAVSDTFDPYLDIALDIKTAQTITKALEQFVKPEQLDGDNAYKCTKCKKMVQASKRFTIHRSSNVLTISLKRFANFNGGKIAKDVRYPEYLDMRPFMSQSHGEPQVYRLYAVLVHSGFSCHAGHYYCYVKASNGQWYQMNDASVSVSDIRSVLNQQAYLLFYVRSTDLKNGSDFNHMNRTPGQSSPRPVVTSKMNGPQYTSSSFIGPQLPPHMLKNSSYVNGNGSSKEYACGSKPSSSFSSSMTKTGSSLSFPSSSSSSSSTSSSSTSHQLVHPSSILEPQKRPRLTFLIGQGKTVRPSQTQPSPSSSSTSSASHAQPQPSSSSSSSSQSTSDLQSPVQVNGTSTGHSGAAFLVPYGQESSEESDQEGGVWENGITTPYSVSKAANGKNGVDGVYSHSSSSSVAPKTNSSNSFSATHARENGSGHAHNAQNGHHKVNGFKHADKAMGNGASASSMVSPSNSLDNSKQTSRVVTCSKPVCTNGPLLPAPNTERTQTTPQPVSVTQNAPNLPSTSPPGAESAVEMLDKPCEETSAAQVDSTDRVKTELVLGNCIPAVNITPEPTQANGSSLNLRLIDGHDTPNGPKASPEASRHSGGVDKEETKGSPSEKPGSREEKRLAEGRERDLDRSHASAATKDRDRDKERHRHYREQEDKSRERYGHSHRLDRDYCPPSRERHYRDRSVDRHWDRHAYYRRDNYYHKRGREERNWERDRRYQPSAYDGYSRSTFHHYRDGSSSHWRRVMENGRDRWHHNAVESSSRAKFSPQRSVSPASRPLSRKRSLSVDDEVSEEHRAKKHKKSKKKKNKDKHRTSERDVADRNGDSNSSRHKKKKKKKKRRHDEEERRHAESRDSHSSEENEWKPRSAEERGNRKHHRSSDREESPLTINQDQTEDHARLNGHSDSGISPCNGSVHGFCHNGTDEQVKYRHLIHTSFNSREQTGSCGGENGDTGTVCHTAVASADTWNTTNTNL</sequence>
<dbReference type="PROSITE" id="PS00972">
    <property type="entry name" value="USP_1"/>
    <property type="match status" value="1"/>
</dbReference>
<evidence type="ECO:0000256" key="5">
    <source>
        <dbReference type="ARBA" id="ARBA00022786"/>
    </source>
</evidence>
<evidence type="ECO:0000256" key="3">
    <source>
        <dbReference type="ARBA" id="ARBA00022553"/>
    </source>
</evidence>
<dbReference type="PANTHER" id="PTHR24006">
    <property type="entry name" value="UBIQUITIN CARBOXYL-TERMINAL HYDROLASE"/>
    <property type="match status" value="1"/>
</dbReference>
<feature type="region of interest" description="Disordered" evidence="8">
    <location>
        <begin position="729"/>
        <end position="769"/>
    </location>
</feature>
<keyword evidence="6 10" id="KW-0378">Hydrolase</keyword>
<comment type="catalytic activity">
    <reaction evidence="1">
        <text>Thiol-dependent hydrolysis of ester, thioester, amide, peptide and isopeptide bonds formed by the C-terminal Gly of ubiquitin (a 76-residue protein attached to proteins as an intracellular targeting signal).</text>
        <dbReference type="EC" id="3.4.19.12"/>
    </reaction>
</comment>
<keyword evidence="5" id="KW-0833">Ubl conjugation pathway</keyword>
<dbReference type="InterPro" id="IPR038765">
    <property type="entry name" value="Papain-like_cys_pep_sf"/>
</dbReference>